<evidence type="ECO:0000313" key="9">
    <source>
        <dbReference type="Proteomes" id="UP000824112"/>
    </source>
</evidence>
<dbReference type="GO" id="GO:0046654">
    <property type="term" value="P:tetrahydrofolate biosynthetic process"/>
    <property type="evidence" value="ECO:0007669"/>
    <property type="project" value="UniProtKB-UniRule"/>
</dbReference>
<dbReference type="Gene3D" id="3.30.1130.10">
    <property type="match status" value="1"/>
</dbReference>
<reference evidence="8" key="1">
    <citation type="submission" date="2020-10" db="EMBL/GenBank/DDBJ databases">
        <authorList>
            <person name="Gilroy R."/>
        </authorList>
    </citation>
    <scope>NUCLEOTIDE SEQUENCE</scope>
    <source>
        <strain evidence="8">CHK158-818</strain>
    </source>
</reference>
<dbReference type="Proteomes" id="UP000824112">
    <property type="component" value="Unassembled WGS sequence"/>
</dbReference>
<dbReference type="PANTHER" id="PTHR42844">
    <property type="entry name" value="DIHYDRONEOPTERIN ALDOLASE 1-RELATED"/>
    <property type="match status" value="1"/>
</dbReference>
<evidence type="ECO:0000313" key="8">
    <source>
        <dbReference type="EMBL" id="HIU54792.1"/>
    </source>
</evidence>
<accession>A0A9D1M789</accession>
<evidence type="ECO:0000256" key="6">
    <source>
        <dbReference type="RuleBase" id="RU362079"/>
    </source>
</evidence>
<evidence type="ECO:0000259" key="7">
    <source>
        <dbReference type="SMART" id="SM00905"/>
    </source>
</evidence>
<name>A0A9D1M789_9BACT</name>
<evidence type="ECO:0000256" key="1">
    <source>
        <dbReference type="ARBA" id="ARBA00001353"/>
    </source>
</evidence>
<sequence>MDTAISLEKMRFYAYHGVSEQERTVGNDYEVTLKVSAPVQGAMEDDSLYHTINYAELYELVKQEMEIPSCLIEHVAGRIVKRLRQEYPRITAIALKVTKIHPPISGEVESASFELFCQSPFEEIS</sequence>
<gene>
    <name evidence="8" type="primary">folB</name>
    <name evidence="8" type="ORF">IAB03_03175</name>
</gene>
<dbReference type="NCBIfam" id="TIGR00526">
    <property type="entry name" value="folB_dom"/>
    <property type="match status" value="1"/>
</dbReference>
<dbReference type="GO" id="GO:0004150">
    <property type="term" value="F:dihydroneopterin aldolase activity"/>
    <property type="evidence" value="ECO:0007669"/>
    <property type="project" value="UniProtKB-UniRule"/>
</dbReference>
<dbReference type="PANTHER" id="PTHR42844:SF1">
    <property type="entry name" value="DIHYDRONEOPTERIN ALDOLASE 1-RELATED"/>
    <property type="match status" value="1"/>
</dbReference>
<evidence type="ECO:0000256" key="5">
    <source>
        <dbReference type="ARBA" id="ARBA00023239"/>
    </source>
</evidence>
<dbReference type="Pfam" id="PF02152">
    <property type="entry name" value="FolB"/>
    <property type="match status" value="1"/>
</dbReference>
<dbReference type="EMBL" id="DVNA01000071">
    <property type="protein sequence ID" value="HIU54792.1"/>
    <property type="molecule type" value="Genomic_DNA"/>
</dbReference>
<protein>
    <recommendedName>
        <fullName evidence="6">7,8-dihydroneopterin aldolase</fullName>
        <ecNumber evidence="6">4.1.2.25</ecNumber>
    </recommendedName>
</protein>
<dbReference type="GO" id="GO:0046656">
    <property type="term" value="P:folic acid biosynthetic process"/>
    <property type="evidence" value="ECO:0007669"/>
    <property type="project" value="UniProtKB-UniRule"/>
</dbReference>
<proteinExistence type="inferred from homology"/>
<keyword evidence="4 6" id="KW-0289">Folate biosynthesis</keyword>
<comment type="caution">
    <text evidence="8">The sequence shown here is derived from an EMBL/GenBank/DDBJ whole genome shotgun (WGS) entry which is preliminary data.</text>
</comment>
<comment type="similarity">
    <text evidence="3 6">Belongs to the DHNA family.</text>
</comment>
<comment type="function">
    <text evidence="6">Catalyzes the conversion of 7,8-dihydroneopterin to 6-hydroxymethyl-7,8-dihydropterin.</text>
</comment>
<dbReference type="InterPro" id="IPR043133">
    <property type="entry name" value="GTP-CH-I_C/QueF"/>
</dbReference>
<comment type="catalytic activity">
    <reaction evidence="1 6">
        <text>7,8-dihydroneopterin = 6-hydroxymethyl-7,8-dihydropterin + glycolaldehyde</text>
        <dbReference type="Rhea" id="RHEA:10540"/>
        <dbReference type="ChEBI" id="CHEBI:17001"/>
        <dbReference type="ChEBI" id="CHEBI:17071"/>
        <dbReference type="ChEBI" id="CHEBI:44841"/>
        <dbReference type="EC" id="4.1.2.25"/>
    </reaction>
</comment>
<dbReference type="InterPro" id="IPR006157">
    <property type="entry name" value="FolB_dom"/>
</dbReference>
<evidence type="ECO:0000256" key="4">
    <source>
        <dbReference type="ARBA" id="ARBA00022909"/>
    </source>
</evidence>
<dbReference type="InterPro" id="IPR006156">
    <property type="entry name" value="Dihydroneopterin_aldolase"/>
</dbReference>
<dbReference type="AlphaFoldDB" id="A0A9D1M789"/>
<dbReference type="SUPFAM" id="SSF55620">
    <property type="entry name" value="Tetrahydrobiopterin biosynthesis enzymes-like"/>
    <property type="match status" value="1"/>
</dbReference>
<evidence type="ECO:0000256" key="2">
    <source>
        <dbReference type="ARBA" id="ARBA00005013"/>
    </source>
</evidence>
<reference evidence="8" key="2">
    <citation type="journal article" date="2021" name="PeerJ">
        <title>Extensive microbial diversity within the chicken gut microbiome revealed by metagenomics and culture.</title>
        <authorList>
            <person name="Gilroy R."/>
            <person name="Ravi A."/>
            <person name="Getino M."/>
            <person name="Pursley I."/>
            <person name="Horton D.L."/>
            <person name="Alikhan N.F."/>
            <person name="Baker D."/>
            <person name="Gharbi K."/>
            <person name="Hall N."/>
            <person name="Watson M."/>
            <person name="Adriaenssens E.M."/>
            <person name="Foster-Nyarko E."/>
            <person name="Jarju S."/>
            <person name="Secka A."/>
            <person name="Antonio M."/>
            <person name="Oren A."/>
            <person name="Chaudhuri R.R."/>
            <person name="La Ragione R."/>
            <person name="Hildebrand F."/>
            <person name="Pallen M.J."/>
        </authorList>
    </citation>
    <scope>NUCLEOTIDE SEQUENCE</scope>
    <source>
        <strain evidence="8">CHK158-818</strain>
    </source>
</reference>
<evidence type="ECO:0000256" key="3">
    <source>
        <dbReference type="ARBA" id="ARBA00005708"/>
    </source>
</evidence>
<organism evidence="8 9">
    <name type="scientific">Candidatus Gallibacteroides avistercoris</name>
    <dbReference type="NCBI Taxonomy" id="2840833"/>
    <lineage>
        <taxon>Bacteria</taxon>
        <taxon>Pseudomonadati</taxon>
        <taxon>Bacteroidota</taxon>
        <taxon>Bacteroidia</taxon>
        <taxon>Bacteroidales</taxon>
        <taxon>Bacteroidaceae</taxon>
        <taxon>Bacteroidaceae incertae sedis</taxon>
        <taxon>Candidatus Gallibacteroides</taxon>
    </lineage>
</organism>
<keyword evidence="5 6" id="KW-0456">Lyase</keyword>
<dbReference type="EC" id="4.1.2.25" evidence="6"/>
<dbReference type="GO" id="GO:0005737">
    <property type="term" value="C:cytoplasm"/>
    <property type="evidence" value="ECO:0007669"/>
    <property type="project" value="TreeGrafter"/>
</dbReference>
<comment type="pathway">
    <text evidence="2 6">Cofactor biosynthesis; tetrahydrofolate biosynthesis; 2-amino-4-hydroxy-6-hydroxymethyl-7,8-dihydropteridine diphosphate from 7,8-dihydroneopterin triphosphate: step 3/4.</text>
</comment>
<dbReference type="SMART" id="SM00905">
    <property type="entry name" value="FolB"/>
    <property type="match status" value="1"/>
</dbReference>
<dbReference type="NCBIfam" id="TIGR00525">
    <property type="entry name" value="folB"/>
    <property type="match status" value="1"/>
</dbReference>
<feature type="domain" description="Dihydroneopterin aldolase/epimerase" evidence="7">
    <location>
        <begin position="5"/>
        <end position="117"/>
    </location>
</feature>